<dbReference type="EMBL" id="CP104311">
    <property type="protein sequence ID" value="WWF02410.1"/>
    <property type="molecule type" value="Genomic_DNA"/>
</dbReference>
<feature type="region of interest" description="Disordered" evidence="1">
    <location>
        <begin position="84"/>
        <end position="107"/>
    </location>
</feature>
<accession>A0ABZ2F7L9</accession>
<evidence type="ECO:0000313" key="2">
    <source>
        <dbReference type="EMBL" id="WWF02410.1"/>
    </source>
</evidence>
<dbReference type="RefSeq" id="WP_198322235.1">
    <property type="nucleotide sequence ID" value="NZ_CP104311.1"/>
</dbReference>
<protein>
    <submittedName>
        <fullName evidence="2">Uncharacterized protein</fullName>
    </submittedName>
</protein>
<feature type="region of interest" description="Disordered" evidence="1">
    <location>
        <begin position="1"/>
        <end position="32"/>
    </location>
</feature>
<reference evidence="2 3" key="1">
    <citation type="submission" date="2022-09" db="EMBL/GenBank/DDBJ databases">
        <authorList>
            <person name="Giprobiosintez L."/>
        </authorList>
    </citation>
    <scope>NUCLEOTIDE SEQUENCE [LARGE SCALE GENOMIC DNA]</scope>
    <source>
        <strain evidence="3">VKPM-B-12549 (GBS-15)</strain>
    </source>
</reference>
<evidence type="ECO:0000313" key="3">
    <source>
        <dbReference type="Proteomes" id="UP001359308"/>
    </source>
</evidence>
<gene>
    <name evidence="2" type="ORF">N4J17_01980</name>
</gene>
<sequence>MVGALDPQWFAQSTDGELSRAAAQDESPDEAEIGPIPNLLIDIALIKLEKMVAPGFHWVLRHLTRRAAGPAGIPASFGIARPTAPDVDPAAENRHHVTASPNPEVFP</sequence>
<proteinExistence type="predicted"/>
<dbReference type="Proteomes" id="UP001359308">
    <property type="component" value="Chromosome"/>
</dbReference>
<keyword evidence="3" id="KW-1185">Reference proteome</keyword>
<name>A0ABZ2F7L9_METCP</name>
<evidence type="ECO:0000256" key="1">
    <source>
        <dbReference type="SAM" id="MobiDB-lite"/>
    </source>
</evidence>
<organism evidence="2 3">
    <name type="scientific">Methylococcus capsulatus</name>
    <dbReference type="NCBI Taxonomy" id="414"/>
    <lineage>
        <taxon>Bacteria</taxon>
        <taxon>Pseudomonadati</taxon>
        <taxon>Pseudomonadota</taxon>
        <taxon>Gammaproteobacteria</taxon>
        <taxon>Methylococcales</taxon>
        <taxon>Methylococcaceae</taxon>
        <taxon>Methylococcus</taxon>
    </lineage>
</organism>